<dbReference type="PANTHER" id="PTHR10204:SF34">
    <property type="entry name" value="NAD(P)H DEHYDROGENASE [QUINONE] 1 ISOFORM 1"/>
    <property type="match status" value="1"/>
</dbReference>
<proteinExistence type="inferred from homology"/>
<dbReference type="Proteomes" id="UP000553963">
    <property type="component" value="Unassembled WGS sequence"/>
</dbReference>
<evidence type="ECO:0000313" key="5">
    <source>
        <dbReference type="Proteomes" id="UP000553963"/>
    </source>
</evidence>
<gene>
    <name evidence="4" type="ORF">GGR25_001762</name>
</gene>
<dbReference type="AlphaFoldDB" id="A0A840AN73"/>
<keyword evidence="5" id="KW-1185">Reference proteome</keyword>
<dbReference type="Gene3D" id="3.40.50.360">
    <property type="match status" value="1"/>
</dbReference>
<dbReference type="InterPro" id="IPR003680">
    <property type="entry name" value="Flavodoxin_fold"/>
</dbReference>
<dbReference type="PANTHER" id="PTHR10204">
    <property type="entry name" value="NAD P H OXIDOREDUCTASE-RELATED"/>
    <property type="match status" value="1"/>
</dbReference>
<feature type="domain" description="Flavodoxin-like fold" evidence="3">
    <location>
        <begin position="3"/>
        <end position="186"/>
    </location>
</feature>
<comment type="caution">
    <text evidence="4">The sequence shown here is derived from an EMBL/GenBank/DDBJ whole genome shotgun (WGS) entry which is preliminary data.</text>
</comment>
<evidence type="ECO:0000313" key="4">
    <source>
        <dbReference type="EMBL" id="MBB3930723.1"/>
    </source>
</evidence>
<dbReference type="InterPro" id="IPR029039">
    <property type="entry name" value="Flavoprotein-like_sf"/>
</dbReference>
<dbReference type="EMBL" id="JACIDS010000002">
    <property type="protein sequence ID" value="MBB3930723.1"/>
    <property type="molecule type" value="Genomic_DNA"/>
</dbReference>
<dbReference type="SUPFAM" id="SSF52218">
    <property type="entry name" value="Flavoproteins"/>
    <property type="match status" value="1"/>
</dbReference>
<protein>
    <submittedName>
        <fullName evidence="4">Putative NADPH-quinone reductase</fullName>
    </submittedName>
</protein>
<name>A0A840AN73_9HYPH</name>
<dbReference type="GO" id="GO:0005829">
    <property type="term" value="C:cytosol"/>
    <property type="evidence" value="ECO:0007669"/>
    <property type="project" value="TreeGrafter"/>
</dbReference>
<organism evidence="4 5">
    <name type="scientific">Kaistia hirudinis</name>
    <dbReference type="NCBI Taxonomy" id="1293440"/>
    <lineage>
        <taxon>Bacteria</taxon>
        <taxon>Pseudomonadati</taxon>
        <taxon>Pseudomonadota</taxon>
        <taxon>Alphaproteobacteria</taxon>
        <taxon>Hyphomicrobiales</taxon>
        <taxon>Kaistiaceae</taxon>
        <taxon>Kaistia</taxon>
    </lineage>
</organism>
<dbReference type="RefSeq" id="WP_183398351.1">
    <property type="nucleotide sequence ID" value="NZ_JACIDS010000002.1"/>
</dbReference>
<reference evidence="4 5" key="1">
    <citation type="submission" date="2020-08" db="EMBL/GenBank/DDBJ databases">
        <title>Genomic Encyclopedia of Type Strains, Phase IV (KMG-IV): sequencing the most valuable type-strain genomes for metagenomic binning, comparative biology and taxonomic classification.</title>
        <authorList>
            <person name="Goeker M."/>
        </authorList>
    </citation>
    <scope>NUCLEOTIDE SEQUENCE [LARGE SCALE GENOMIC DNA]</scope>
    <source>
        <strain evidence="4 5">DSM 25966</strain>
    </source>
</reference>
<dbReference type="GO" id="GO:0003955">
    <property type="term" value="F:NAD(P)H dehydrogenase (quinone) activity"/>
    <property type="evidence" value="ECO:0007669"/>
    <property type="project" value="TreeGrafter"/>
</dbReference>
<dbReference type="InterPro" id="IPR051545">
    <property type="entry name" value="NAD(P)H_dehydrogenase_qn"/>
</dbReference>
<comment type="similarity">
    <text evidence="1">Belongs to the NAD(P)H dehydrogenase (quinone) family.</text>
</comment>
<evidence type="ECO:0000256" key="1">
    <source>
        <dbReference type="ARBA" id="ARBA00006252"/>
    </source>
</evidence>
<evidence type="ECO:0000256" key="2">
    <source>
        <dbReference type="ARBA" id="ARBA00023002"/>
    </source>
</evidence>
<accession>A0A840AN73</accession>
<dbReference type="Pfam" id="PF02525">
    <property type="entry name" value="Flavodoxin_2"/>
    <property type="match status" value="1"/>
</dbReference>
<keyword evidence="2" id="KW-0560">Oxidoreductase</keyword>
<sequence>MAKKIVIIDGHPDPAGGHLCDALAEAYGEGAAHAGHEVFRVRVATLDFALLRNQDAFLHSPVPDALKPCSDAVLAADHIVFVFPLWLGTMPALLKGFLEQVMRPDLAFADGDGGFPKKLLTGKSARLVVTMGMPAFFYRWYFGAHALKGMERNILNFVGIKPVRETLLGNVEGVDAQTRAGWIAEMRELGGKAA</sequence>
<evidence type="ECO:0000259" key="3">
    <source>
        <dbReference type="Pfam" id="PF02525"/>
    </source>
</evidence>